<dbReference type="PROSITE" id="PS50801">
    <property type="entry name" value="STAS"/>
    <property type="match status" value="1"/>
</dbReference>
<dbReference type="InterPro" id="IPR002645">
    <property type="entry name" value="STAS_dom"/>
</dbReference>
<comment type="similarity">
    <text evidence="1 2">Belongs to the anti-sigma-factor antagonist family.</text>
</comment>
<evidence type="ECO:0000313" key="4">
    <source>
        <dbReference type="EMBL" id="MBM7561011.1"/>
    </source>
</evidence>
<dbReference type="CDD" id="cd07043">
    <property type="entry name" value="STAS_anti-anti-sigma_factors"/>
    <property type="match status" value="1"/>
</dbReference>
<comment type="caution">
    <text evidence="4">The sequence shown here is derived from an EMBL/GenBank/DDBJ whole genome shotgun (WGS) entry which is preliminary data.</text>
</comment>
<evidence type="ECO:0000256" key="2">
    <source>
        <dbReference type="RuleBase" id="RU003749"/>
    </source>
</evidence>
<keyword evidence="5" id="KW-1185">Reference proteome</keyword>
<evidence type="ECO:0000313" key="5">
    <source>
        <dbReference type="Proteomes" id="UP000767854"/>
    </source>
</evidence>
<dbReference type="SUPFAM" id="SSF52091">
    <property type="entry name" value="SpoIIaa-like"/>
    <property type="match status" value="1"/>
</dbReference>
<protein>
    <recommendedName>
        <fullName evidence="2">Anti-sigma factor antagonist</fullName>
    </recommendedName>
</protein>
<proteinExistence type="inferred from homology"/>
<name>A0ABS2MNN7_9FIRM</name>
<dbReference type="PANTHER" id="PTHR33495">
    <property type="entry name" value="ANTI-SIGMA FACTOR ANTAGONIST TM_1081-RELATED-RELATED"/>
    <property type="match status" value="1"/>
</dbReference>
<feature type="domain" description="STAS" evidence="3">
    <location>
        <begin position="18"/>
        <end position="104"/>
    </location>
</feature>
<dbReference type="PANTHER" id="PTHR33495:SF2">
    <property type="entry name" value="ANTI-SIGMA FACTOR ANTAGONIST TM_1081-RELATED"/>
    <property type="match status" value="1"/>
</dbReference>
<dbReference type="Gene3D" id="3.30.750.24">
    <property type="entry name" value="STAS domain"/>
    <property type="match status" value="1"/>
</dbReference>
<dbReference type="InterPro" id="IPR003658">
    <property type="entry name" value="Anti-sigma_ant"/>
</dbReference>
<dbReference type="Pfam" id="PF01740">
    <property type="entry name" value="STAS"/>
    <property type="match status" value="1"/>
</dbReference>
<dbReference type="RefSeq" id="WP_204661938.1">
    <property type="nucleotide sequence ID" value="NZ_JAFBDT010000002.1"/>
</dbReference>
<gene>
    <name evidence="4" type="ORF">JOC49_000525</name>
</gene>
<dbReference type="EMBL" id="JAFBDT010000002">
    <property type="protein sequence ID" value="MBM7561011.1"/>
    <property type="molecule type" value="Genomic_DNA"/>
</dbReference>
<dbReference type="NCBIfam" id="TIGR00377">
    <property type="entry name" value="ant_ant_sig"/>
    <property type="match status" value="1"/>
</dbReference>
<evidence type="ECO:0000256" key="1">
    <source>
        <dbReference type="ARBA" id="ARBA00009013"/>
    </source>
</evidence>
<accession>A0ABS2MNN7</accession>
<organism evidence="4 5">
    <name type="scientific">Fusibacter tunisiensis</name>
    <dbReference type="NCBI Taxonomy" id="1008308"/>
    <lineage>
        <taxon>Bacteria</taxon>
        <taxon>Bacillati</taxon>
        <taxon>Bacillota</taxon>
        <taxon>Clostridia</taxon>
        <taxon>Eubacteriales</taxon>
        <taxon>Eubacteriales Family XII. Incertae Sedis</taxon>
        <taxon>Fusibacter</taxon>
    </lineage>
</organism>
<dbReference type="Proteomes" id="UP000767854">
    <property type="component" value="Unassembled WGS sequence"/>
</dbReference>
<evidence type="ECO:0000259" key="3">
    <source>
        <dbReference type="PROSITE" id="PS50801"/>
    </source>
</evidence>
<dbReference type="InterPro" id="IPR036513">
    <property type="entry name" value="STAS_dom_sf"/>
</dbReference>
<sequence length="104" mass="11959">MALKLVSNYDESLNSWTVALQGEVDISSKKQLKDELIQLNTEKQLDFIFNCENLEYIDSTGLGVLISFYKEVKINDKTVHFEKLKPSIIKLFTLTGLNKIFSIR</sequence>
<reference evidence="4 5" key="1">
    <citation type="submission" date="2021-01" db="EMBL/GenBank/DDBJ databases">
        <title>Genomic Encyclopedia of Type Strains, Phase IV (KMG-IV): sequencing the most valuable type-strain genomes for metagenomic binning, comparative biology and taxonomic classification.</title>
        <authorList>
            <person name="Goeker M."/>
        </authorList>
    </citation>
    <scope>NUCLEOTIDE SEQUENCE [LARGE SCALE GENOMIC DNA]</scope>
    <source>
        <strain evidence="4 5">DSM 24436</strain>
    </source>
</reference>